<sequence>MGKKKSQNLSFSLSLSLQYTGPIPGERGGELAMGGGRSETSALSGTAGGAGHDHYPEFPTAKRLLLLLVLLLQLLME</sequence>
<organism evidence="2 3">
    <name type="scientific">Pagothenia borchgrevinki</name>
    <name type="common">Bald rockcod</name>
    <name type="synonym">Trematomus borchgrevinki</name>
    <dbReference type="NCBI Taxonomy" id="8213"/>
    <lineage>
        <taxon>Eukaryota</taxon>
        <taxon>Metazoa</taxon>
        <taxon>Chordata</taxon>
        <taxon>Craniata</taxon>
        <taxon>Vertebrata</taxon>
        <taxon>Euteleostomi</taxon>
        <taxon>Actinopterygii</taxon>
        <taxon>Neopterygii</taxon>
        <taxon>Teleostei</taxon>
        <taxon>Neoteleostei</taxon>
        <taxon>Acanthomorphata</taxon>
        <taxon>Eupercaria</taxon>
        <taxon>Perciformes</taxon>
        <taxon>Notothenioidei</taxon>
        <taxon>Nototheniidae</taxon>
        <taxon>Pagothenia</taxon>
    </lineage>
</organism>
<keyword evidence="3" id="KW-1185">Reference proteome</keyword>
<evidence type="ECO:0000313" key="3">
    <source>
        <dbReference type="Proteomes" id="UP001619887"/>
    </source>
</evidence>
<evidence type="ECO:0000256" key="1">
    <source>
        <dbReference type="SAM" id="MobiDB-lite"/>
    </source>
</evidence>
<dbReference type="Proteomes" id="UP001619887">
    <property type="component" value="Unassembled WGS sequence"/>
</dbReference>
<name>A0ABD2HFR9_PAGBO</name>
<accession>A0ABD2HFR9</accession>
<dbReference type="AlphaFoldDB" id="A0ABD2HFR9"/>
<reference evidence="2 3" key="2">
    <citation type="journal article" date="2024" name="G3 (Bethesda)">
        <title>The genome of the cryopelagic Antarctic bald notothen, Trematomus borchgrevinki.</title>
        <authorList>
            <person name="Rayamajhi N."/>
            <person name="Rivera-Colon A.G."/>
            <person name="Minhas B.F."/>
            <person name="Cheng C.C."/>
            <person name="Catchen J.M."/>
        </authorList>
    </citation>
    <scope>NUCLEOTIDE SEQUENCE [LARGE SCALE GENOMIC DNA]</scope>
    <source>
        <strain evidence="2">AGRC-2024</strain>
    </source>
</reference>
<reference evidence="2 3" key="1">
    <citation type="journal article" date="2022" name="G3 (Bethesda)">
        <title>Evaluating Illumina-, Nanopore-, and PacBio-based genome assembly strategies with the bald notothen, Trematomus borchgrevinki.</title>
        <authorList>
            <person name="Rayamajhi N."/>
            <person name="Cheng C.C."/>
            <person name="Catchen J.M."/>
        </authorList>
    </citation>
    <scope>NUCLEOTIDE SEQUENCE [LARGE SCALE GENOMIC DNA]</scope>
    <source>
        <strain evidence="2">AGRC-2024</strain>
    </source>
</reference>
<evidence type="ECO:0000313" key="2">
    <source>
        <dbReference type="EMBL" id="KAL3064691.1"/>
    </source>
</evidence>
<dbReference type="EMBL" id="JBIYXZ010002070">
    <property type="protein sequence ID" value="KAL3064691.1"/>
    <property type="molecule type" value="Genomic_DNA"/>
</dbReference>
<proteinExistence type="predicted"/>
<gene>
    <name evidence="2" type="ORF">OYC64_000849</name>
</gene>
<protein>
    <submittedName>
        <fullName evidence="2">Uncharacterized protein</fullName>
    </submittedName>
</protein>
<feature type="region of interest" description="Disordered" evidence="1">
    <location>
        <begin position="26"/>
        <end position="50"/>
    </location>
</feature>
<comment type="caution">
    <text evidence="2">The sequence shown here is derived from an EMBL/GenBank/DDBJ whole genome shotgun (WGS) entry which is preliminary data.</text>
</comment>